<dbReference type="GO" id="GO:0005615">
    <property type="term" value="C:extracellular space"/>
    <property type="evidence" value="ECO:0007669"/>
    <property type="project" value="TreeGrafter"/>
</dbReference>
<keyword evidence="1" id="KW-0929">Antimicrobial</keyword>
<dbReference type="EMBL" id="GBIA01000028">
    <property type="protein sequence ID" value="JAC94965.1"/>
    <property type="molecule type" value="mRNA"/>
</dbReference>
<sequence length="79" mass="8869">MKPWLLLLLAGLLILSTQQTSAKTKRHHYQLVKPGECPMFKISPDYPCDKECVWDSNCDGNMKCCPVGCSRQCFPPGPL</sequence>
<dbReference type="GO" id="GO:0004867">
    <property type="term" value="F:serine-type endopeptidase inhibitor activity"/>
    <property type="evidence" value="ECO:0007669"/>
    <property type="project" value="TreeGrafter"/>
</dbReference>
<reference evidence="7" key="1">
    <citation type="journal article" date="2014" name="Toxicon">
        <title>Testing the Toxicofera: comparative transcriptomics casts doubt on the single, early evolution of the reptile venom system.</title>
        <authorList>
            <person name="Hargreaves A.D."/>
            <person name="Swain M.T."/>
            <person name="Logan D.W."/>
            <person name="Mulley J.F."/>
        </authorList>
    </citation>
    <scope>NUCLEOTIDE SEQUENCE</scope>
    <source>
        <tissue evidence="7">Salivary gland</tissue>
    </source>
</reference>
<keyword evidence="2 5" id="KW-0732">Signal</keyword>
<feature type="signal peptide" evidence="5">
    <location>
        <begin position="1"/>
        <end position="22"/>
    </location>
</feature>
<evidence type="ECO:0000259" key="6">
    <source>
        <dbReference type="PROSITE" id="PS51390"/>
    </source>
</evidence>
<comment type="similarity">
    <text evidence="4">Belongs to the venom waprin family.</text>
</comment>
<dbReference type="InterPro" id="IPR036645">
    <property type="entry name" value="Elafin-like_sf"/>
</dbReference>
<dbReference type="Pfam" id="PF00095">
    <property type="entry name" value="WAP"/>
    <property type="match status" value="1"/>
</dbReference>
<evidence type="ECO:0000256" key="1">
    <source>
        <dbReference type="ARBA" id="ARBA00022529"/>
    </source>
</evidence>
<dbReference type="GO" id="GO:0042742">
    <property type="term" value="P:defense response to bacterium"/>
    <property type="evidence" value="ECO:0007669"/>
    <property type="project" value="UniProtKB-KW"/>
</dbReference>
<keyword evidence="3" id="KW-0044">Antibiotic</keyword>
<dbReference type="PROSITE" id="PS51390">
    <property type="entry name" value="WAP"/>
    <property type="match status" value="1"/>
</dbReference>
<dbReference type="MEROPS" id="I17.003"/>
<protein>
    <submittedName>
        <fullName evidence="7">Waprin-like protein</fullName>
    </submittedName>
</protein>
<dbReference type="PANTHER" id="PTHR19441">
    <property type="entry name" value="WHEY ACDIC PROTEIN WAP"/>
    <property type="match status" value="1"/>
</dbReference>
<evidence type="ECO:0000256" key="2">
    <source>
        <dbReference type="ARBA" id="ARBA00022729"/>
    </source>
</evidence>
<name>A0A098LYB2_9SAUR</name>
<proteinExistence type="evidence at transcript level"/>
<dbReference type="PRINTS" id="PR00003">
    <property type="entry name" value="4DISULPHCORE"/>
</dbReference>
<feature type="domain" description="WAP" evidence="6">
    <location>
        <begin position="30"/>
        <end position="77"/>
    </location>
</feature>
<dbReference type="AlphaFoldDB" id="A0A098LYB2"/>
<evidence type="ECO:0000256" key="3">
    <source>
        <dbReference type="ARBA" id="ARBA00023022"/>
    </source>
</evidence>
<evidence type="ECO:0000256" key="5">
    <source>
        <dbReference type="SAM" id="SignalP"/>
    </source>
</evidence>
<dbReference type="SUPFAM" id="SSF57256">
    <property type="entry name" value="Elafin-like"/>
    <property type="match status" value="1"/>
</dbReference>
<organism evidence="7">
    <name type="scientific">Opheodrys aestivus</name>
    <dbReference type="NCBI Taxonomy" id="186591"/>
    <lineage>
        <taxon>Eukaryota</taxon>
        <taxon>Metazoa</taxon>
        <taxon>Chordata</taxon>
        <taxon>Craniata</taxon>
        <taxon>Vertebrata</taxon>
        <taxon>Euteleostomi</taxon>
        <taxon>Lepidosauria</taxon>
        <taxon>Squamata</taxon>
        <taxon>Bifurcata</taxon>
        <taxon>Unidentata</taxon>
        <taxon>Episquamata</taxon>
        <taxon>Toxicofera</taxon>
        <taxon>Serpentes</taxon>
        <taxon>Colubroidea</taxon>
        <taxon>Colubridae</taxon>
        <taxon>Colubrinae</taxon>
        <taxon>Opheodrys</taxon>
    </lineage>
</organism>
<dbReference type="SMART" id="SM00217">
    <property type="entry name" value="WAP"/>
    <property type="match status" value="1"/>
</dbReference>
<dbReference type="InterPro" id="IPR050514">
    <property type="entry name" value="WAP_four-disulfide_core"/>
</dbReference>
<dbReference type="PANTHER" id="PTHR19441:SF95">
    <property type="entry name" value="PERLWAPIN ISOFORM X1"/>
    <property type="match status" value="1"/>
</dbReference>
<evidence type="ECO:0000313" key="7">
    <source>
        <dbReference type="EMBL" id="JAC94965.1"/>
    </source>
</evidence>
<dbReference type="Gene3D" id="4.10.75.10">
    <property type="entry name" value="Elafin-like"/>
    <property type="match status" value="1"/>
</dbReference>
<accession>A0A098LYB2</accession>
<dbReference type="InterPro" id="IPR008197">
    <property type="entry name" value="WAP_dom"/>
</dbReference>
<evidence type="ECO:0000256" key="4">
    <source>
        <dbReference type="ARBA" id="ARBA00035122"/>
    </source>
</evidence>
<feature type="chain" id="PRO_5001944981" evidence="5">
    <location>
        <begin position="23"/>
        <end position="79"/>
    </location>
</feature>